<feature type="compositionally biased region" description="Low complexity" evidence="1">
    <location>
        <begin position="161"/>
        <end position="170"/>
    </location>
</feature>
<feature type="region of interest" description="Disordered" evidence="1">
    <location>
        <begin position="161"/>
        <end position="213"/>
    </location>
</feature>
<feature type="compositionally biased region" description="Basic and acidic residues" evidence="1">
    <location>
        <begin position="171"/>
        <end position="201"/>
    </location>
</feature>
<feature type="region of interest" description="Disordered" evidence="1">
    <location>
        <begin position="32"/>
        <end position="143"/>
    </location>
</feature>
<evidence type="ECO:0000256" key="1">
    <source>
        <dbReference type="SAM" id="MobiDB-lite"/>
    </source>
</evidence>
<accession>A0A067KTJ8</accession>
<proteinExistence type="predicted"/>
<dbReference type="Proteomes" id="UP000027138">
    <property type="component" value="Unassembled WGS sequence"/>
</dbReference>
<organism evidence="2 3">
    <name type="scientific">Jatropha curcas</name>
    <name type="common">Barbados nut</name>
    <dbReference type="NCBI Taxonomy" id="180498"/>
    <lineage>
        <taxon>Eukaryota</taxon>
        <taxon>Viridiplantae</taxon>
        <taxon>Streptophyta</taxon>
        <taxon>Embryophyta</taxon>
        <taxon>Tracheophyta</taxon>
        <taxon>Spermatophyta</taxon>
        <taxon>Magnoliopsida</taxon>
        <taxon>eudicotyledons</taxon>
        <taxon>Gunneridae</taxon>
        <taxon>Pentapetalae</taxon>
        <taxon>rosids</taxon>
        <taxon>fabids</taxon>
        <taxon>Malpighiales</taxon>
        <taxon>Euphorbiaceae</taxon>
        <taxon>Crotonoideae</taxon>
        <taxon>Jatropheae</taxon>
        <taxon>Jatropha</taxon>
    </lineage>
</organism>
<dbReference type="EMBL" id="KK914369">
    <property type="protein sequence ID" value="KDP38268.1"/>
    <property type="molecule type" value="Genomic_DNA"/>
</dbReference>
<name>A0A067KTJ8_JATCU</name>
<sequence length="213" mass="24355">MLTWSEMNRMVAGEMLEMRRGPVMSWCQRKVEEQETRRDFPIEGSRGSPASSACARNERGESKGGRNPLRRGGDSKAWRWSPVIENKKKTGGGEGQELNRDRMSSKRSLEISSSCSKDPNKPRKDVYEADVKGPNEEDLPIEVLHHMPRKEIRRQLFDALGEDSSLSSSSKGKEKAESLRSRHDRLDKEKDSLDHDDKSNEDIFINSQDPYDF</sequence>
<keyword evidence="3" id="KW-1185">Reference proteome</keyword>
<evidence type="ECO:0000313" key="2">
    <source>
        <dbReference type="EMBL" id="KDP38268.1"/>
    </source>
</evidence>
<dbReference type="AlphaFoldDB" id="A0A067KTJ8"/>
<gene>
    <name evidence="2" type="ORF">JCGZ_05802</name>
</gene>
<feature type="compositionally biased region" description="Basic and acidic residues" evidence="1">
    <location>
        <begin position="118"/>
        <end position="135"/>
    </location>
</feature>
<feature type="compositionally biased region" description="Basic and acidic residues" evidence="1">
    <location>
        <begin position="32"/>
        <end position="41"/>
    </location>
</feature>
<protein>
    <submittedName>
        <fullName evidence="2">Uncharacterized protein</fullName>
    </submittedName>
</protein>
<feature type="compositionally biased region" description="Basic and acidic residues" evidence="1">
    <location>
        <begin position="97"/>
        <end position="109"/>
    </location>
</feature>
<reference evidence="2 3" key="1">
    <citation type="journal article" date="2014" name="PLoS ONE">
        <title>Global Analysis of Gene Expression Profiles in Physic Nut (Jatropha curcas L.) Seedlings Exposed to Salt Stress.</title>
        <authorList>
            <person name="Zhang L."/>
            <person name="Zhang C."/>
            <person name="Wu P."/>
            <person name="Chen Y."/>
            <person name="Li M."/>
            <person name="Jiang H."/>
            <person name="Wu G."/>
        </authorList>
    </citation>
    <scope>NUCLEOTIDE SEQUENCE [LARGE SCALE GENOMIC DNA]</scope>
    <source>
        <strain evidence="3">cv. GZQX0401</strain>
        <tissue evidence="2">Young leaves</tissue>
    </source>
</reference>
<evidence type="ECO:0000313" key="3">
    <source>
        <dbReference type="Proteomes" id="UP000027138"/>
    </source>
</evidence>